<dbReference type="KEGG" id="bfa:Bfae_05930"/>
<keyword evidence="3" id="KW-1185">Reference proteome</keyword>
<dbReference type="STRING" id="446465.Bfae_05930"/>
<organism evidence="2 3">
    <name type="scientific">Brachybacterium faecium (strain ATCC 43885 / DSM 4810 / JCM 11609 / LMG 19847 / NBRC 14762 / NCIMB 9860 / 6-10)</name>
    <dbReference type="NCBI Taxonomy" id="446465"/>
    <lineage>
        <taxon>Bacteria</taxon>
        <taxon>Bacillati</taxon>
        <taxon>Actinomycetota</taxon>
        <taxon>Actinomycetes</taxon>
        <taxon>Micrococcales</taxon>
        <taxon>Dermabacteraceae</taxon>
        <taxon>Brachybacterium</taxon>
    </lineage>
</organism>
<keyword evidence="2" id="KW-0808">Transferase</keyword>
<dbReference type="InterPro" id="IPR000182">
    <property type="entry name" value="GNAT_dom"/>
</dbReference>
<dbReference type="EMBL" id="CP001643">
    <property type="protein sequence ID" value="ACU84459.1"/>
    <property type="molecule type" value="Genomic_DNA"/>
</dbReference>
<evidence type="ECO:0000259" key="1">
    <source>
        <dbReference type="PROSITE" id="PS51186"/>
    </source>
</evidence>
<dbReference type="InterPro" id="IPR016181">
    <property type="entry name" value="Acyl_CoA_acyltransferase"/>
</dbReference>
<feature type="domain" description="N-acetyltransferase" evidence="1">
    <location>
        <begin position="7"/>
        <end position="135"/>
    </location>
</feature>
<evidence type="ECO:0000313" key="2">
    <source>
        <dbReference type="EMBL" id="ACU84459.1"/>
    </source>
</evidence>
<dbReference type="HOGENOM" id="CLU_135063_0_0_11"/>
<dbReference type="AlphaFoldDB" id="C7MI33"/>
<evidence type="ECO:0000313" key="3">
    <source>
        <dbReference type="Proteomes" id="UP000001919"/>
    </source>
</evidence>
<dbReference type="GO" id="GO:0016747">
    <property type="term" value="F:acyltransferase activity, transferring groups other than amino-acyl groups"/>
    <property type="evidence" value="ECO:0007669"/>
    <property type="project" value="InterPro"/>
</dbReference>
<dbReference type="PATRIC" id="fig|446465.5.peg.581"/>
<dbReference type="OrthoDB" id="4549080at2"/>
<dbReference type="Proteomes" id="UP000001919">
    <property type="component" value="Chromosome"/>
</dbReference>
<protein>
    <submittedName>
        <fullName evidence="2">Acetyltransferase (GNAT) family protein</fullName>
    </submittedName>
</protein>
<dbReference type="SUPFAM" id="SSF55729">
    <property type="entry name" value="Acyl-CoA N-acyltransferases (Nat)"/>
    <property type="match status" value="1"/>
</dbReference>
<proteinExistence type="predicted"/>
<dbReference type="Gene3D" id="3.40.630.30">
    <property type="match status" value="1"/>
</dbReference>
<accession>C7MI33</accession>
<gene>
    <name evidence="2" type="ordered locus">Bfae_05930</name>
</gene>
<dbReference type="CDD" id="cd04301">
    <property type="entry name" value="NAT_SF"/>
    <property type="match status" value="1"/>
</dbReference>
<dbReference type="eggNOG" id="COG0454">
    <property type="taxonomic scope" value="Bacteria"/>
</dbReference>
<dbReference type="PROSITE" id="PS51186">
    <property type="entry name" value="GNAT"/>
    <property type="match status" value="1"/>
</dbReference>
<sequence>MDPREQPQLAWREEIDDAEVSVLHAAAFDHAVEHEPWGERLERHSLGWVTARCGGELVGFCNVVSDGGRHAFLVDTAVRPDRQGTGIGRELVHRAIEECRASPARWLHVDFEIDLGPFSMTDGLFRRSTAGILEL</sequence>
<dbReference type="Pfam" id="PF00583">
    <property type="entry name" value="Acetyltransf_1"/>
    <property type="match status" value="1"/>
</dbReference>
<name>C7MI33_BRAFD</name>
<reference evidence="2 3" key="1">
    <citation type="journal article" date="2009" name="Stand. Genomic Sci.">
        <title>Complete genome sequence of Brachybacterium faecium type strain (Schefferle 6-10).</title>
        <authorList>
            <person name="Lapidus A."/>
            <person name="Pukall R."/>
            <person name="Labuttii K."/>
            <person name="Copeland A."/>
            <person name="Del Rio T.G."/>
            <person name="Nolan M."/>
            <person name="Chen F."/>
            <person name="Lucas S."/>
            <person name="Tice H."/>
            <person name="Cheng J.F."/>
            <person name="Bruce D."/>
            <person name="Goodwin L."/>
            <person name="Pitluck S."/>
            <person name="Rohde M."/>
            <person name="Goker M."/>
            <person name="Pati A."/>
            <person name="Ivanova N."/>
            <person name="Mavrommatis K."/>
            <person name="Chen A."/>
            <person name="Palaniappan K."/>
            <person name="D'haeseleer P."/>
            <person name="Chain P."/>
            <person name="Bristow J."/>
            <person name="Eisen J.A."/>
            <person name="Markowitz V."/>
            <person name="Hugenholtz P."/>
            <person name="Kyrpides N.C."/>
            <person name="Klenk H.P."/>
        </authorList>
    </citation>
    <scope>NUCLEOTIDE SEQUENCE [LARGE SCALE GENOMIC DNA]</scope>
    <source>
        <strain evidence="3">ATCC 43885 / DSM 4810 / JCM 11609 / LMG 19847 / NBRC 14762 / NCIMB 9860 / 6-10</strain>
    </source>
</reference>